<dbReference type="PRINTS" id="PR00103">
    <property type="entry name" value="CAMPKINASE"/>
</dbReference>
<dbReference type="HOGENOM" id="CLU_649970_0_0_0"/>
<dbReference type="Gene3D" id="1.25.40.10">
    <property type="entry name" value="Tetratricopeptide repeat domain"/>
    <property type="match status" value="1"/>
</dbReference>
<evidence type="ECO:0000259" key="1">
    <source>
        <dbReference type="PROSITE" id="PS50042"/>
    </source>
</evidence>
<protein>
    <submittedName>
        <fullName evidence="2">Cyclic nucleotide-binding protein</fullName>
    </submittedName>
</protein>
<dbReference type="Gene3D" id="2.60.120.10">
    <property type="entry name" value="Jelly Rolls"/>
    <property type="match status" value="2"/>
</dbReference>
<organism evidence="2">
    <name type="scientific">Candidatus Moduliflexus flocculans</name>
    <dbReference type="NCBI Taxonomy" id="1499966"/>
    <lineage>
        <taxon>Bacteria</taxon>
        <taxon>Candidatus Moduliflexota</taxon>
        <taxon>Candidatus Moduliflexia</taxon>
        <taxon>Candidatus Moduliflexales</taxon>
        <taxon>Candidatus Moduliflexaceae</taxon>
    </lineage>
</organism>
<sequence length="430" mass="48479">MSSIITTPPTEVIHQETLRYQALLSQESGITERTIPIHLTLGKLYEHAGEKQAAIQEFAAVAIYYADHGQFVKAIAAAQMIVKVDPDNEEILDRLRELYFMRRAVSDDQLEDYHESVKHIDALQEQQETVEETPRDEDVQEISDVVQLLKQVPLFEKVSVSELRGIHLNSTLRTYAANEIILEHGNLQRSLFVILQGSVKIFGKDKERRPMHLATLETGNSFGEFALFGKIDQNLSVIAERPCALLEISKEIVLKLARTRPQITQYLKDLFKQRILDTALARVPLFSQLAPQDRKVVVARFTPVKAKKGVTIMREGTPGDCMYFLVSGKVGVFTSLLDADETGAVELPDEPLLLATLKSGDFFGEQAIVNDEPRSATIIALEDVGLLRLMKRDLGEVIQQHPWIESALQIEAYENRLKKNIKILDTLVQK</sequence>
<accession>A0A081BL81</accession>
<dbReference type="InterPro" id="IPR011990">
    <property type="entry name" value="TPR-like_helical_dom_sf"/>
</dbReference>
<dbReference type="Pfam" id="PF00027">
    <property type="entry name" value="cNMP_binding"/>
    <property type="match status" value="2"/>
</dbReference>
<dbReference type="PANTHER" id="PTHR23011:SF28">
    <property type="entry name" value="CYCLIC NUCLEOTIDE-BINDING DOMAIN CONTAINING PROTEIN"/>
    <property type="match status" value="1"/>
</dbReference>
<name>A0A081BL81_9BACT</name>
<gene>
    <name evidence="2" type="ORF">U14_02389</name>
</gene>
<dbReference type="InterPro" id="IPR000595">
    <property type="entry name" value="cNMP-bd_dom"/>
</dbReference>
<proteinExistence type="predicted"/>
<dbReference type="Proteomes" id="UP000030700">
    <property type="component" value="Unassembled WGS sequence"/>
</dbReference>
<reference evidence="2" key="1">
    <citation type="journal article" date="2015" name="PeerJ">
        <title>First genomic representation of candidate bacterial phylum KSB3 points to enhanced environmental sensing as a trigger of wastewater bulking.</title>
        <authorList>
            <person name="Sekiguchi Y."/>
            <person name="Ohashi A."/>
            <person name="Parks D.H."/>
            <person name="Yamauchi T."/>
            <person name="Tyson G.W."/>
            <person name="Hugenholtz P."/>
        </authorList>
    </citation>
    <scope>NUCLEOTIDE SEQUENCE [LARGE SCALE GENOMIC DNA]</scope>
</reference>
<dbReference type="InterPro" id="IPR018490">
    <property type="entry name" value="cNMP-bd_dom_sf"/>
</dbReference>
<dbReference type="STRING" id="1499966.U14_02389"/>
<evidence type="ECO:0000313" key="3">
    <source>
        <dbReference type="Proteomes" id="UP000030700"/>
    </source>
</evidence>
<dbReference type="EMBL" id="DF820457">
    <property type="protein sequence ID" value="GAK51147.1"/>
    <property type="molecule type" value="Genomic_DNA"/>
</dbReference>
<dbReference type="AlphaFoldDB" id="A0A081BL81"/>
<dbReference type="SMART" id="SM00100">
    <property type="entry name" value="cNMP"/>
    <property type="match status" value="2"/>
</dbReference>
<keyword evidence="3" id="KW-1185">Reference proteome</keyword>
<dbReference type="PROSITE" id="PS50042">
    <property type="entry name" value="CNMP_BINDING_3"/>
    <property type="match status" value="2"/>
</dbReference>
<feature type="domain" description="Cyclic nucleotide-binding" evidence="1">
    <location>
        <begin position="285"/>
        <end position="398"/>
    </location>
</feature>
<feature type="domain" description="Cyclic nucleotide-binding" evidence="1">
    <location>
        <begin position="154"/>
        <end position="274"/>
    </location>
</feature>
<dbReference type="PROSITE" id="PS00889">
    <property type="entry name" value="CNMP_BINDING_2"/>
    <property type="match status" value="1"/>
</dbReference>
<dbReference type="SUPFAM" id="SSF48452">
    <property type="entry name" value="TPR-like"/>
    <property type="match status" value="1"/>
</dbReference>
<dbReference type="InterPro" id="IPR018488">
    <property type="entry name" value="cNMP-bd_CS"/>
</dbReference>
<dbReference type="SUPFAM" id="SSF51206">
    <property type="entry name" value="cAMP-binding domain-like"/>
    <property type="match status" value="2"/>
</dbReference>
<evidence type="ECO:0000313" key="2">
    <source>
        <dbReference type="EMBL" id="GAK51147.1"/>
    </source>
</evidence>
<dbReference type="PANTHER" id="PTHR23011">
    <property type="entry name" value="CYCLIC NUCLEOTIDE-BINDING DOMAIN CONTAINING PROTEIN"/>
    <property type="match status" value="1"/>
</dbReference>
<dbReference type="CDD" id="cd00038">
    <property type="entry name" value="CAP_ED"/>
    <property type="match status" value="2"/>
</dbReference>
<dbReference type="InterPro" id="IPR014710">
    <property type="entry name" value="RmlC-like_jellyroll"/>
</dbReference>